<dbReference type="PANTHER" id="PTHR45901:SF3">
    <property type="entry name" value="LIPOXYGENASE HOMOLOGY DOMAIN-CONTAINING PROTEIN 1"/>
    <property type="match status" value="1"/>
</dbReference>
<gene>
    <name evidence="3" type="ORF">JBS370_LOCUS33414</name>
</gene>
<proteinExistence type="predicted"/>
<feature type="non-terminal residue" evidence="3">
    <location>
        <position position="1"/>
    </location>
</feature>
<sequence length="160" mass="18256">MLEQLPSNDPLRIDLYLDLATLKSYAGHLNKSMKWRQKASALKKQIQSISFSINKSKIPIGDKATVRELLPTDEQGNVLSDRNELTYIVHVFTGDKYGAGTDANVFLTIYGKSEDTGERELRQSKKNREKFERNQEDIFEIKAASLGKLKQIKIRHDDSN</sequence>
<comment type="caution">
    <text evidence="1">Lacks conserved residue(s) required for the propagation of feature annotation.</text>
</comment>
<dbReference type="PROSITE" id="PS50095">
    <property type="entry name" value="PLAT"/>
    <property type="match status" value="1"/>
</dbReference>
<dbReference type="SUPFAM" id="SSF49723">
    <property type="entry name" value="Lipase/lipooxygenase domain (PLAT/LH2 domain)"/>
    <property type="match status" value="1"/>
</dbReference>
<dbReference type="EMBL" id="CAJOBD010009659">
    <property type="protein sequence ID" value="CAF4139370.1"/>
    <property type="molecule type" value="Genomic_DNA"/>
</dbReference>
<comment type="caution">
    <text evidence="3">The sequence shown here is derived from an EMBL/GenBank/DDBJ whole genome shotgun (WGS) entry which is preliminary data.</text>
</comment>
<organism evidence="3 4">
    <name type="scientific">Rotaria sordida</name>
    <dbReference type="NCBI Taxonomy" id="392033"/>
    <lineage>
        <taxon>Eukaryota</taxon>
        <taxon>Metazoa</taxon>
        <taxon>Spiralia</taxon>
        <taxon>Gnathifera</taxon>
        <taxon>Rotifera</taxon>
        <taxon>Eurotatoria</taxon>
        <taxon>Bdelloidea</taxon>
        <taxon>Philodinida</taxon>
        <taxon>Philodinidae</taxon>
        <taxon>Rotaria</taxon>
    </lineage>
</organism>
<dbReference type="Pfam" id="PF01477">
    <property type="entry name" value="PLAT"/>
    <property type="match status" value="1"/>
</dbReference>
<dbReference type="InterPro" id="IPR052970">
    <property type="entry name" value="Inner_ear_hair_cell_LOXHD"/>
</dbReference>
<dbReference type="Proteomes" id="UP000663836">
    <property type="component" value="Unassembled WGS sequence"/>
</dbReference>
<evidence type="ECO:0000313" key="4">
    <source>
        <dbReference type="Proteomes" id="UP000663836"/>
    </source>
</evidence>
<evidence type="ECO:0000256" key="1">
    <source>
        <dbReference type="PROSITE-ProRule" id="PRU00152"/>
    </source>
</evidence>
<name>A0A819XGY9_9BILA</name>
<dbReference type="PANTHER" id="PTHR45901">
    <property type="entry name" value="PROTEIN CBG12474"/>
    <property type="match status" value="1"/>
</dbReference>
<accession>A0A819XGY9</accession>
<reference evidence="3" key="1">
    <citation type="submission" date="2021-02" db="EMBL/GenBank/DDBJ databases">
        <authorList>
            <person name="Nowell W R."/>
        </authorList>
    </citation>
    <scope>NUCLEOTIDE SEQUENCE</scope>
</reference>
<dbReference type="AlphaFoldDB" id="A0A819XGY9"/>
<dbReference type="InterPro" id="IPR001024">
    <property type="entry name" value="PLAT/LH2_dom"/>
</dbReference>
<dbReference type="Gene3D" id="2.40.180.10">
    <property type="entry name" value="Catalase core domain"/>
    <property type="match status" value="1"/>
</dbReference>
<evidence type="ECO:0000259" key="2">
    <source>
        <dbReference type="PROSITE" id="PS50095"/>
    </source>
</evidence>
<protein>
    <recommendedName>
        <fullName evidence="2">PLAT domain-containing protein</fullName>
    </recommendedName>
</protein>
<dbReference type="InterPro" id="IPR036392">
    <property type="entry name" value="PLAT/LH2_dom_sf"/>
</dbReference>
<evidence type="ECO:0000313" key="3">
    <source>
        <dbReference type="EMBL" id="CAF4139370.1"/>
    </source>
</evidence>
<feature type="domain" description="PLAT" evidence="2">
    <location>
        <begin position="85"/>
        <end position="160"/>
    </location>
</feature>